<feature type="transmembrane region" description="Helical" evidence="8">
    <location>
        <begin position="511"/>
        <end position="535"/>
    </location>
</feature>
<dbReference type="EMBL" id="OU503043">
    <property type="protein sequence ID" value="CAI9766226.1"/>
    <property type="molecule type" value="Genomic_DNA"/>
</dbReference>
<feature type="transmembrane region" description="Helical" evidence="8">
    <location>
        <begin position="126"/>
        <end position="145"/>
    </location>
</feature>
<feature type="transmembrane region" description="Helical" evidence="8">
    <location>
        <begin position="344"/>
        <end position="363"/>
    </location>
</feature>
<dbReference type="InterPro" id="IPR036259">
    <property type="entry name" value="MFS_trans_sf"/>
</dbReference>
<keyword evidence="5 8" id="KW-0472">Membrane</keyword>
<feature type="transmembrane region" description="Helical" evidence="8">
    <location>
        <begin position="79"/>
        <end position="105"/>
    </location>
</feature>
<dbReference type="Proteomes" id="UP000834106">
    <property type="component" value="Chromosome 8"/>
</dbReference>
<dbReference type="AlphaFoldDB" id="A0AAD2DW73"/>
<gene>
    <name evidence="9" type="ORF">FPE_LOCUS13656</name>
</gene>
<feature type="transmembrane region" description="Helical" evidence="8">
    <location>
        <begin position="423"/>
        <end position="444"/>
    </location>
</feature>
<evidence type="ECO:0000256" key="1">
    <source>
        <dbReference type="ARBA" id="ARBA00004141"/>
    </source>
</evidence>
<sequence>METVKTDNGFAYKKTASLCVSESSALASLKEARVIRLIQKWPLLYEFWFCYGLIYWLGTQFTMVLPIGFLYLIDAFLGKYLVLLLSSIAYSVGMGFLSMSTPPVLASSMGTCKDYEPKCLGYTQKALFYTALALLAVGISGHLVSLKPFLDEQRTKSDDGDGNKVFFQILGMFMVAIVPIIGAIALPYIKPWSIRFGIPAICTTVATLLFVSGSCSYSISGPDGSPLTNVCRVFVACTSKISKPFPLDDKELHKKDGPELQSFSRTRILRRLEKAAIILPDKSLEEQEKNRWRLCTVAEVEEAKIVVRMVPMWMTFIVCGMVSSIGNTYFLEQANHLDRKLGKWTIPLPMLLLLFNCAKSLFYKSYTCLASCFAGCKKCAPPVGIAVAMVFSVLCCITSARIEIRRLKVIRRHDLLDKPEDDIPMSIFWLLFQFFLLAGLDSFFEKSSKGFFKDQAPESMINYLQYSSSGVSGLGFIGSVLSVYVVGKISEKGGRQNWFQNTLNKSRLDRYYWVLAALSSVNLLVFILIACIYKYKDPEPVLEQGDENGPLNGQQEGPEPELEPEPEQGESSQPEDEDGAQ</sequence>
<feature type="transmembrane region" description="Helical" evidence="8">
    <location>
        <begin position="383"/>
        <end position="402"/>
    </location>
</feature>
<name>A0AAD2DW73_9LAMI</name>
<evidence type="ECO:0000256" key="3">
    <source>
        <dbReference type="ARBA" id="ARBA00022692"/>
    </source>
</evidence>
<evidence type="ECO:0000256" key="4">
    <source>
        <dbReference type="ARBA" id="ARBA00022989"/>
    </source>
</evidence>
<evidence type="ECO:0000256" key="8">
    <source>
        <dbReference type="SAM" id="Phobius"/>
    </source>
</evidence>
<dbReference type="InterPro" id="IPR000109">
    <property type="entry name" value="POT_fam"/>
</dbReference>
<keyword evidence="3 8" id="KW-0812">Transmembrane</keyword>
<feature type="compositionally biased region" description="Acidic residues" evidence="7">
    <location>
        <begin position="558"/>
        <end position="581"/>
    </location>
</feature>
<dbReference type="Gene3D" id="1.20.1250.20">
    <property type="entry name" value="MFS general substrate transporter like domains"/>
    <property type="match status" value="1"/>
</dbReference>
<feature type="transmembrane region" description="Helical" evidence="8">
    <location>
        <begin position="196"/>
        <end position="219"/>
    </location>
</feature>
<feature type="region of interest" description="Disordered" evidence="7">
    <location>
        <begin position="542"/>
        <end position="581"/>
    </location>
</feature>
<feature type="transmembrane region" description="Helical" evidence="8">
    <location>
        <begin position="464"/>
        <end position="486"/>
    </location>
</feature>
<dbReference type="GO" id="GO:0022857">
    <property type="term" value="F:transmembrane transporter activity"/>
    <property type="evidence" value="ECO:0007669"/>
    <property type="project" value="InterPro"/>
</dbReference>
<evidence type="ECO:0000313" key="10">
    <source>
        <dbReference type="Proteomes" id="UP000834106"/>
    </source>
</evidence>
<evidence type="ECO:0000256" key="2">
    <source>
        <dbReference type="ARBA" id="ARBA00005982"/>
    </source>
</evidence>
<evidence type="ECO:0000313" key="9">
    <source>
        <dbReference type="EMBL" id="CAI9766226.1"/>
    </source>
</evidence>
<evidence type="ECO:0000256" key="5">
    <source>
        <dbReference type="ARBA" id="ARBA00023136"/>
    </source>
</evidence>
<evidence type="ECO:0000256" key="6">
    <source>
        <dbReference type="ARBA" id="ARBA00044504"/>
    </source>
</evidence>
<feature type="transmembrane region" description="Helical" evidence="8">
    <location>
        <begin position="312"/>
        <end position="332"/>
    </location>
</feature>
<dbReference type="Pfam" id="PF00854">
    <property type="entry name" value="PTR2"/>
    <property type="match status" value="1"/>
</dbReference>
<dbReference type="GO" id="GO:0016020">
    <property type="term" value="C:membrane"/>
    <property type="evidence" value="ECO:0007669"/>
    <property type="project" value="UniProtKB-SubCell"/>
</dbReference>
<keyword evidence="10" id="KW-1185">Reference proteome</keyword>
<feature type="transmembrane region" description="Helical" evidence="8">
    <location>
        <begin position="43"/>
        <end position="73"/>
    </location>
</feature>
<evidence type="ECO:0000256" key="7">
    <source>
        <dbReference type="SAM" id="MobiDB-lite"/>
    </source>
</evidence>
<comment type="similarity">
    <text evidence="2">Belongs to the major facilitator superfamily. Proton-dependent oligopeptide transporter (POT/PTR) (TC 2.A.17) family.</text>
</comment>
<dbReference type="PANTHER" id="PTHR11654">
    <property type="entry name" value="OLIGOPEPTIDE TRANSPORTER-RELATED"/>
    <property type="match status" value="1"/>
</dbReference>
<keyword evidence="4 8" id="KW-1133">Transmembrane helix</keyword>
<proteinExistence type="inferred from homology"/>
<reference evidence="9" key="1">
    <citation type="submission" date="2023-05" db="EMBL/GenBank/DDBJ databases">
        <authorList>
            <person name="Huff M."/>
        </authorList>
    </citation>
    <scope>NUCLEOTIDE SEQUENCE</scope>
</reference>
<organism evidence="9 10">
    <name type="scientific">Fraxinus pennsylvanica</name>
    <dbReference type="NCBI Taxonomy" id="56036"/>
    <lineage>
        <taxon>Eukaryota</taxon>
        <taxon>Viridiplantae</taxon>
        <taxon>Streptophyta</taxon>
        <taxon>Embryophyta</taxon>
        <taxon>Tracheophyta</taxon>
        <taxon>Spermatophyta</taxon>
        <taxon>Magnoliopsida</taxon>
        <taxon>eudicotyledons</taxon>
        <taxon>Gunneridae</taxon>
        <taxon>Pentapetalae</taxon>
        <taxon>asterids</taxon>
        <taxon>lamiids</taxon>
        <taxon>Lamiales</taxon>
        <taxon>Oleaceae</taxon>
        <taxon>Oleeae</taxon>
        <taxon>Fraxinus</taxon>
    </lineage>
</organism>
<accession>A0AAD2DW73</accession>
<protein>
    <submittedName>
        <fullName evidence="9">Uncharacterized protein</fullName>
    </submittedName>
</protein>
<comment type="subcellular location">
    <subcellularLocation>
        <location evidence="1">Membrane</location>
        <topology evidence="1">Multi-pass membrane protein</topology>
    </subcellularLocation>
</comment>
<comment type="similarity">
    <text evidence="6">Belongs to the major facilitator superfamily. Phosphate:H(+) symporter (TC 2.A.1.9) family.</text>
</comment>
<feature type="transmembrane region" description="Helical" evidence="8">
    <location>
        <begin position="165"/>
        <end position="189"/>
    </location>
</feature>